<dbReference type="OrthoDB" id="5342089at2"/>
<dbReference type="InterPro" id="IPR020026">
    <property type="entry name" value="PseC"/>
</dbReference>
<organism evidence="6 7">
    <name type="scientific">Helicobacter cholecystus</name>
    <dbReference type="NCBI Taxonomy" id="45498"/>
    <lineage>
        <taxon>Bacteria</taxon>
        <taxon>Pseudomonadati</taxon>
        <taxon>Campylobacterota</taxon>
        <taxon>Epsilonproteobacteria</taxon>
        <taxon>Campylobacterales</taxon>
        <taxon>Helicobacteraceae</taxon>
        <taxon>Helicobacter</taxon>
    </lineage>
</organism>
<dbReference type="InterPro" id="IPR015422">
    <property type="entry name" value="PyrdxlP-dep_Trfase_small"/>
</dbReference>
<name>A0A3D8IT93_9HELI</name>
<evidence type="ECO:0000256" key="5">
    <source>
        <dbReference type="RuleBase" id="RU004508"/>
    </source>
</evidence>
<sequence length="368" mass="41762">MPSLNPYSTQFIQEDDIQAVIQALKAPMLTQGEQTELFEKELASYLGVKYVLVFNSATSALYCAYKAHHLQGFEVITSPISFVATCNMLLENDIQPVFCDIKSDGNINANQIPSLITPLTRAIVSIDYAGKSVEVEQIQDIARRYNLLWISDSSHSLGGEYKGEKIGGLADSTIFSFHALKPITTGEGGALATNNEEVYTKARLIRSHGVIKKALWNSEVQESGFNFRLSDIASALGRSQLKKIDVFIEQREKIAQFYDETFYNNPYFDIAPIPVHIKSSRHLYPIFLKQKYWCSKEEIFKAMQERGLGIQVHYKPIHLYKLYHTHQVFYNAENFYKAQISIPCHQKMSLQDAKECAEKVSEIFKSIS</sequence>
<evidence type="ECO:0000256" key="3">
    <source>
        <dbReference type="PIRSR" id="PIRSR000390-1"/>
    </source>
</evidence>
<reference evidence="6 7" key="1">
    <citation type="submission" date="2018-04" db="EMBL/GenBank/DDBJ databases">
        <title>Novel Campyloabacter and Helicobacter Species and Strains.</title>
        <authorList>
            <person name="Mannion A.J."/>
            <person name="Shen Z."/>
            <person name="Fox J.G."/>
        </authorList>
    </citation>
    <scope>NUCLEOTIDE SEQUENCE [LARGE SCALE GENOMIC DNA]</scope>
    <source>
        <strain evidence="6 7">ATCC 700242</strain>
    </source>
</reference>
<dbReference type="InterPro" id="IPR000653">
    <property type="entry name" value="DegT/StrS_aminotransferase"/>
</dbReference>
<evidence type="ECO:0000313" key="6">
    <source>
        <dbReference type="EMBL" id="RDU68200.1"/>
    </source>
</evidence>
<dbReference type="NCBIfam" id="TIGR03588">
    <property type="entry name" value="PseC"/>
    <property type="match status" value="1"/>
</dbReference>
<dbReference type="AlphaFoldDB" id="A0A3D8IT93"/>
<keyword evidence="4 5" id="KW-0663">Pyridoxal phosphate</keyword>
<proteinExistence type="inferred from homology"/>
<dbReference type="Gene3D" id="3.40.640.10">
    <property type="entry name" value="Type I PLP-dependent aspartate aminotransferase-like (Major domain)"/>
    <property type="match status" value="1"/>
</dbReference>
<dbReference type="PIRSF" id="PIRSF000390">
    <property type="entry name" value="PLP_StrS"/>
    <property type="match status" value="1"/>
</dbReference>
<dbReference type="Proteomes" id="UP000257067">
    <property type="component" value="Unassembled WGS sequence"/>
</dbReference>
<dbReference type="PANTHER" id="PTHR30244">
    <property type="entry name" value="TRANSAMINASE"/>
    <property type="match status" value="1"/>
</dbReference>
<dbReference type="PANTHER" id="PTHR30244:SF34">
    <property type="entry name" value="DTDP-4-AMINO-4,6-DIDEOXYGALACTOSE TRANSAMINASE"/>
    <property type="match status" value="1"/>
</dbReference>
<dbReference type="InterPro" id="IPR015421">
    <property type="entry name" value="PyrdxlP-dep_Trfase_major"/>
</dbReference>
<comment type="caution">
    <text evidence="6">The sequence shown here is derived from an EMBL/GenBank/DDBJ whole genome shotgun (WGS) entry which is preliminary data.</text>
</comment>
<feature type="active site" description="Proton acceptor" evidence="3">
    <location>
        <position position="181"/>
    </location>
</feature>
<dbReference type="GO" id="GO:0030170">
    <property type="term" value="F:pyridoxal phosphate binding"/>
    <property type="evidence" value="ECO:0007669"/>
    <property type="project" value="TreeGrafter"/>
</dbReference>
<dbReference type="Gene3D" id="3.90.1150.10">
    <property type="entry name" value="Aspartate Aminotransferase, domain 1"/>
    <property type="match status" value="1"/>
</dbReference>
<comment type="similarity">
    <text evidence="1 5">Belongs to the DegT/DnrJ/EryC1 family.</text>
</comment>
<dbReference type="SUPFAM" id="SSF53383">
    <property type="entry name" value="PLP-dependent transferases"/>
    <property type="match status" value="1"/>
</dbReference>
<evidence type="ECO:0000256" key="4">
    <source>
        <dbReference type="PIRSR" id="PIRSR000390-2"/>
    </source>
</evidence>
<dbReference type="EC" id="2.6.1.92" evidence="2"/>
<keyword evidence="7" id="KW-1185">Reference proteome</keyword>
<feature type="modified residue" description="N6-(pyridoxal phosphate)lysine" evidence="4">
    <location>
        <position position="181"/>
    </location>
</feature>
<dbReference type="RefSeq" id="WP_104725026.1">
    <property type="nucleotide sequence ID" value="NZ_FZNE01000011.1"/>
</dbReference>
<evidence type="ECO:0000256" key="1">
    <source>
        <dbReference type="ARBA" id="ARBA00037999"/>
    </source>
</evidence>
<dbReference type="GO" id="GO:0008483">
    <property type="term" value="F:transaminase activity"/>
    <property type="evidence" value="ECO:0007669"/>
    <property type="project" value="TreeGrafter"/>
</dbReference>
<dbReference type="CDD" id="cd00616">
    <property type="entry name" value="AHBA_syn"/>
    <property type="match status" value="1"/>
</dbReference>
<dbReference type="GO" id="GO:0000271">
    <property type="term" value="P:polysaccharide biosynthetic process"/>
    <property type="evidence" value="ECO:0007669"/>
    <property type="project" value="TreeGrafter"/>
</dbReference>
<gene>
    <name evidence="6" type="primary">pseC</name>
    <name evidence="6" type="ORF">CQA62_06410</name>
</gene>
<evidence type="ECO:0000256" key="2">
    <source>
        <dbReference type="NCBIfam" id="TIGR03588"/>
    </source>
</evidence>
<evidence type="ECO:0000313" key="7">
    <source>
        <dbReference type="Proteomes" id="UP000257067"/>
    </source>
</evidence>
<dbReference type="Pfam" id="PF01041">
    <property type="entry name" value="DegT_DnrJ_EryC1"/>
    <property type="match status" value="1"/>
</dbReference>
<protein>
    <recommendedName>
        <fullName evidence="2">UDP-4-amino-4,6-dideoxy-N-acetyl-beta-L-altrosamine transaminase</fullName>
        <ecNumber evidence="2">2.6.1.92</ecNumber>
    </recommendedName>
</protein>
<dbReference type="EMBL" id="NXLU01000010">
    <property type="protein sequence ID" value="RDU68200.1"/>
    <property type="molecule type" value="Genomic_DNA"/>
</dbReference>
<accession>A0A3D8IT93</accession>
<dbReference type="InterPro" id="IPR015424">
    <property type="entry name" value="PyrdxlP-dep_Trfase"/>
</dbReference>